<feature type="region of interest" description="Disordered" evidence="1">
    <location>
        <begin position="93"/>
        <end position="168"/>
    </location>
</feature>
<dbReference type="Proteomes" id="UP001652662">
    <property type="component" value="Chromosome 10"/>
</dbReference>
<evidence type="ECO:0000256" key="1">
    <source>
        <dbReference type="SAM" id="MobiDB-lite"/>
    </source>
</evidence>
<name>A0ABM4JN04_EQUPR</name>
<protein>
    <submittedName>
        <fullName evidence="3">Uncharacterized protein</fullName>
    </submittedName>
</protein>
<feature type="compositionally biased region" description="Low complexity" evidence="1">
    <location>
        <begin position="130"/>
        <end position="162"/>
    </location>
</feature>
<evidence type="ECO:0000313" key="3">
    <source>
        <dbReference type="RefSeq" id="XP_070417324.1"/>
    </source>
</evidence>
<dbReference type="GeneID" id="103552375"/>
<reference evidence="3" key="1">
    <citation type="submission" date="2025-08" db="UniProtKB">
        <authorList>
            <consortium name="RefSeq"/>
        </authorList>
    </citation>
    <scope>IDENTIFICATION</scope>
    <source>
        <tissue evidence="3">Blood</tissue>
    </source>
</reference>
<gene>
    <name evidence="3" type="primary">LOC103552375</name>
</gene>
<feature type="compositionally biased region" description="Basic and acidic residues" evidence="1">
    <location>
        <begin position="256"/>
        <end position="277"/>
    </location>
</feature>
<sequence length="277" mass="29729">MRYFLTGSNPTRAPALFPSNATLRRSLCLEREAALEAMTKEREKKEAEDQLALSPKVCQACRRRGRRRAGQDSSALCNILGSFEAVHEIPASLAPPPAAASQSQGAWPRSRPRERRRGGEDATGRLRGEPAAASSPSALQARSGSPAPAGEEEAAPQLGQQQVGSSAAGLLRPPNCSLALGKASYSARSPTLPFLSPRWRLSYACSSKGLRGANAGAKRLQPGRIAFQPGRVSLSPPSHPELTSPESPAEPAVARRSRELNGERDRDRDRRAEPSWI</sequence>
<organism evidence="2 3">
    <name type="scientific">Equus przewalskii</name>
    <name type="common">Przewalski's horse</name>
    <name type="synonym">Equus caballus przewalskii</name>
    <dbReference type="NCBI Taxonomy" id="9798"/>
    <lineage>
        <taxon>Eukaryota</taxon>
        <taxon>Metazoa</taxon>
        <taxon>Chordata</taxon>
        <taxon>Craniata</taxon>
        <taxon>Vertebrata</taxon>
        <taxon>Euteleostomi</taxon>
        <taxon>Mammalia</taxon>
        <taxon>Eutheria</taxon>
        <taxon>Laurasiatheria</taxon>
        <taxon>Perissodactyla</taxon>
        <taxon>Equidae</taxon>
        <taxon>Equus</taxon>
    </lineage>
</organism>
<evidence type="ECO:0000313" key="2">
    <source>
        <dbReference type="Proteomes" id="UP001652662"/>
    </source>
</evidence>
<feature type="compositionally biased region" description="Low complexity" evidence="1">
    <location>
        <begin position="99"/>
        <end position="109"/>
    </location>
</feature>
<dbReference type="RefSeq" id="XP_070417324.1">
    <property type="nucleotide sequence ID" value="XM_070561223.1"/>
</dbReference>
<feature type="compositionally biased region" description="Basic and acidic residues" evidence="1">
    <location>
        <begin position="117"/>
        <end position="128"/>
    </location>
</feature>
<proteinExistence type="predicted"/>
<keyword evidence="2" id="KW-1185">Reference proteome</keyword>
<accession>A0ABM4JN04</accession>
<feature type="region of interest" description="Disordered" evidence="1">
    <location>
        <begin position="228"/>
        <end position="277"/>
    </location>
</feature>